<evidence type="ECO:0000256" key="4">
    <source>
        <dbReference type="ARBA" id="ARBA00022776"/>
    </source>
</evidence>
<feature type="region of interest" description="Disordered" evidence="7">
    <location>
        <begin position="588"/>
        <end position="637"/>
    </location>
</feature>
<reference evidence="10 11" key="1">
    <citation type="submission" date="2019-01" db="EMBL/GenBank/DDBJ databases">
        <title>Nuclear Genome Assembly of the Microalgal Biofuel strain Nannochloropsis salina CCMP1776.</title>
        <authorList>
            <person name="Hovde B."/>
        </authorList>
    </citation>
    <scope>NUCLEOTIDE SEQUENCE [LARGE SCALE GENOMIC DNA]</scope>
    <source>
        <strain evidence="10 11">CCMP1776</strain>
    </source>
</reference>
<dbReference type="GO" id="GO:0051301">
    <property type="term" value="P:cell division"/>
    <property type="evidence" value="ECO:0007669"/>
    <property type="project" value="UniProtKB-KW"/>
</dbReference>
<dbReference type="Proteomes" id="UP000355283">
    <property type="component" value="Unassembled WGS sequence"/>
</dbReference>
<keyword evidence="11" id="KW-1185">Reference proteome</keyword>
<evidence type="ECO:0000256" key="5">
    <source>
        <dbReference type="ARBA" id="ARBA00022786"/>
    </source>
</evidence>
<protein>
    <recommendedName>
        <fullName evidence="2">Anaphase-promoting complex subunit 5</fullName>
    </recommendedName>
</protein>
<comment type="caution">
    <text evidence="10">The sequence shown here is derived from an EMBL/GenBank/DDBJ whole genome shotgun (WGS) entry which is preliminary data.</text>
</comment>
<evidence type="ECO:0000256" key="3">
    <source>
        <dbReference type="ARBA" id="ARBA00022618"/>
    </source>
</evidence>
<dbReference type="InterPro" id="IPR026000">
    <property type="entry name" value="Apc5_dom"/>
</dbReference>
<evidence type="ECO:0000256" key="2">
    <source>
        <dbReference type="ARBA" id="ARBA00016066"/>
    </source>
</evidence>
<keyword evidence="4" id="KW-0498">Mitosis</keyword>
<gene>
    <name evidence="10" type="ORF">NSK_000961</name>
</gene>
<dbReference type="Pfam" id="PF12862">
    <property type="entry name" value="ANAPC5"/>
    <property type="match status" value="1"/>
</dbReference>
<dbReference type="InterPro" id="IPR037679">
    <property type="entry name" value="Apc5"/>
</dbReference>
<evidence type="ECO:0000256" key="7">
    <source>
        <dbReference type="SAM" id="MobiDB-lite"/>
    </source>
</evidence>
<proteinExistence type="inferred from homology"/>
<dbReference type="AlphaFoldDB" id="A0A4D9D867"/>
<evidence type="ECO:0000313" key="10">
    <source>
        <dbReference type="EMBL" id="TFJ87610.1"/>
    </source>
</evidence>
<feature type="domain" description="Anaphase-promoting complex subunit 5" evidence="9">
    <location>
        <begin position="247"/>
        <end position="343"/>
    </location>
</feature>
<evidence type="ECO:0000313" key="11">
    <source>
        <dbReference type="Proteomes" id="UP000355283"/>
    </source>
</evidence>
<organism evidence="10 11">
    <name type="scientific">Nannochloropsis salina CCMP1776</name>
    <dbReference type="NCBI Taxonomy" id="1027361"/>
    <lineage>
        <taxon>Eukaryota</taxon>
        <taxon>Sar</taxon>
        <taxon>Stramenopiles</taxon>
        <taxon>Ochrophyta</taxon>
        <taxon>Eustigmatophyceae</taxon>
        <taxon>Eustigmatales</taxon>
        <taxon>Monodopsidaceae</taxon>
        <taxon>Microchloropsis</taxon>
        <taxon>Microchloropsis salina</taxon>
    </lineage>
</organism>
<feature type="chain" id="PRO_5020023344" description="Anaphase-promoting complex subunit 5" evidence="8">
    <location>
        <begin position="21"/>
        <end position="1019"/>
    </location>
</feature>
<evidence type="ECO:0000259" key="9">
    <source>
        <dbReference type="Pfam" id="PF12862"/>
    </source>
</evidence>
<name>A0A4D9D867_9STRA</name>
<comment type="similarity">
    <text evidence="1">Belongs to the APC5 family.</text>
</comment>
<dbReference type="EMBL" id="SDOX01000005">
    <property type="protein sequence ID" value="TFJ87610.1"/>
    <property type="molecule type" value="Genomic_DNA"/>
</dbReference>
<dbReference type="OrthoDB" id="2504561at2759"/>
<feature type="compositionally biased region" description="Low complexity" evidence="7">
    <location>
        <begin position="180"/>
        <end position="192"/>
    </location>
</feature>
<feature type="region of interest" description="Disordered" evidence="7">
    <location>
        <begin position="180"/>
        <end position="201"/>
    </location>
</feature>
<dbReference type="GO" id="GO:0070979">
    <property type="term" value="P:protein K11-linked ubiquitination"/>
    <property type="evidence" value="ECO:0007669"/>
    <property type="project" value="TreeGrafter"/>
</dbReference>
<evidence type="ECO:0000256" key="8">
    <source>
        <dbReference type="SAM" id="SignalP"/>
    </source>
</evidence>
<accession>A0A4D9D867</accession>
<keyword evidence="5" id="KW-0833">Ubl conjugation pathway</keyword>
<dbReference type="GO" id="GO:0045842">
    <property type="term" value="P:positive regulation of mitotic metaphase/anaphase transition"/>
    <property type="evidence" value="ECO:0007669"/>
    <property type="project" value="TreeGrafter"/>
</dbReference>
<keyword evidence="8" id="KW-0732">Signal</keyword>
<keyword evidence="6" id="KW-0131">Cell cycle</keyword>
<dbReference type="PANTHER" id="PTHR12830:SF9">
    <property type="entry name" value="ANAPHASE-PROMOTING COMPLEX SUBUNIT 5"/>
    <property type="match status" value="1"/>
</dbReference>
<evidence type="ECO:0000256" key="1">
    <source>
        <dbReference type="ARBA" id="ARBA00007450"/>
    </source>
</evidence>
<dbReference type="GO" id="GO:0031145">
    <property type="term" value="P:anaphase-promoting complex-dependent catabolic process"/>
    <property type="evidence" value="ECO:0007669"/>
    <property type="project" value="TreeGrafter"/>
</dbReference>
<keyword evidence="3" id="KW-0132">Cell division</keyword>
<evidence type="ECO:0000256" key="6">
    <source>
        <dbReference type="ARBA" id="ARBA00023306"/>
    </source>
</evidence>
<dbReference type="GO" id="GO:0005680">
    <property type="term" value="C:anaphase-promoting complex"/>
    <property type="evidence" value="ECO:0007669"/>
    <property type="project" value="InterPro"/>
</dbReference>
<sequence length="1019" mass="109303">MGLPSSNRLAAAVLLKLYLGAQTPQEDATRSGEVADVLDHCFQVISTMTSSNFPALQLLLLNEIEAVGYIRHEKPIAVLLRKVHEACGQSLRDCLEAVMRALESPDDLITLLTLIQDMLTPSACPTVDGRFLRPTHIEPDSVFGVFLRQLLLDCNGLDFEGLAFLLDDIKAEMWATYPQSSQSPERSSSCPPTQIPVLSSTSQQAQKYLQRRILDLEQEGGRDSYEDVEEEIEVLLQQHPELPRGQFLRYLNSSRHSEVAGALDALHRYFDYAIRRGGPNATGKTSSSRNIVQYAALNLAALHFRLGHTDLAFAAIGETVRAAQQNSDHACMAFALGWLSQLLTLTGDPQAEEILFRCLTRAADQKIRYLESSTALSLAAAEARGGSRLHAGEPLAGLSPPPRPVSFATCVESAYRRTGPSGGTTTGAWGGGRLAVGLEGSRPRAVWSLLRRSVVAETAGLAPPLGIAAPPQTSGPPQPVIATLAASLTSALASRDAFPLTLEDGLQLANRRCAVTAAAWEQLGHREMTLLQARKLLYCASNGHSADAGLAEGGLGGGTGSKQEVCLARVKLALGALRGRGGDGLKAAEGGSVEGDFGSEEEVKGAGLGPRGAREPASSLGQGAAKSEGRGGLRPRPLTQMAFAHPGRRGTRPGGNICAHKRRGERQLSLYEIALTQLARAQDEFAGSSGAMLPIAMTLLEHEAAVQSGKWRRAYEAGLRLRSLCALPNGPAAGVQGKEAFVEGQLQWTFALLESGRASACVEASQHLADLCGQLSLPLHHIRCLIQLGRAHLGGCPVDPSSALPSVLRSLTLSERLDVDPLHASATLLLAQIHLRLGFPIKARALLRAALPVLLEHSPVQEQGEAWITLAHCGLQELPPFEAMTSPSATSLHTPKDTVKGPGGLRGAYLDLLDILERAASAFERSQGLRSLQEVYYLQARLHDALSQCLPGDEARETGERGKETENERCGHKYEREEAATRFFEVVRSLRLNSHWGVDAGMEEHGGNGGKRCEMRLLA</sequence>
<dbReference type="PANTHER" id="PTHR12830">
    <property type="entry name" value="ANAPHASE-PROMOTING COMPLEX SUBUNIT 5"/>
    <property type="match status" value="1"/>
</dbReference>
<feature type="signal peptide" evidence="8">
    <location>
        <begin position="1"/>
        <end position="20"/>
    </location>
</feature>